<protein>
    <recommendedName>
        <fullName evidence="3">EF-hand domain-containing protein</fullName>
    </recommendedName>
</protein>
<accession>A0A372DH92</accession>
<name>A0A372DH92_9GAMM</name>
<organism evidence="4 5">
    <name type="scientific">Cognatiluteimonas weifangensis</name>
    <dbReference type="NCBI Taxonomy" id="2303539"/>
    <lineage>
        <taxon>Bacteria</taxon>
        <taxon>Pseudomonadati</taxon>
        <taxon>Pseudomonadota</taxon>
        <taxon>Gammaproteobacteria</taxon>
        <taxon>Lysobacterales</taxon>
        <taxon>Lysobacteraceae</taxon>
        <taxon>Cognatiluteimonas</taxon>
    </lineage>
</organism>
<dbReference type="InterPro" id="IPR018247">
    <property type="entry name" value="EF_Hand_1_Ca_BS"/>
</dbReference>
<sequence>MKHRTHVLAVALAAVLAAPAAGAQAAQAQPAARASAPAPRVQAAQGQPAPARAAAPAPARVDATFAAWDLDHNGALSLQEFTAGWHRLRQAAAEERLRAQFHAVDADRNGAIGAGEYGQLQLVKAAGKSAPPLSAFDANGNRQLEFAEYMALVRKLAAVPAREPAAATR</sequence>
<proteinExistence type="predicted"/>
<dbReference type="PROSITE" id="PS50222">
    <property type="entry name" value="EF_HAND_2"/>
    <property type="match status" value="2"/>
</dbReference>
<dbReference type="Pfam" id="PF13202">
    <property type="entry name" value="EF-hand_5"/>
    <property type="match status" value="2"/>
</dbReference>
<feature type="domain" description="EF-hand" evidence="3">
    <location>
        <begin position="92"/>
        <end position="127"/>
    </location>
</feature>
<evidence type="ECO:0000256" key="1">
    <source>
        <dbReference type="SAM" id="MobiDB-lite"/>
    </source>
</evidence>
<feature type="region of interest" description="Disordered" evidence="1">
    <location>
        <begin position="31"/>
        <end position="54"/>
    </location>
</feature>
<dbReference type="InterPro" id="IPR006311">
    <property type="entry name" value="TAT_signal"/>
</dbReference>
<evidence type="ECO:0000256" key="2">
    <source>
        <dbReference type="SAM" id="SignalP"/>
    </source>
</evidence>
<feature type="chain" id="PRO_5016977432" description="EF-hand domain-containing protein" evidence="2">
    <location>
        <begin position="26"/>
        <end position="169"/>
    </location>
</feature>
<dbReference type="InterPro" id="IPR011992">
    <property type="entry name" value="EF-hand-dom_pair"/>
</dbReference>
<evidence type="ECO:0000313" key="4">
    <source>
        <dbReference type="EMBL" id="RFP58238.1"/>
    </source>
</evidence>
<evidence type="ECO:0000313" key="5">
    <source>
        <dbReference type="Proteomes" id="UP000262917"/>
    </source>
</evidence>
<keyword evidence="5" id="KW-1185">Reference proteome</keyword>
<dbReference type="InterPro" id="IPR002048">
    <property type="entry name" value="EF_hand_dom"/>
</dbReference>
<keyword evidence="2" id="KW-0732">Signal</keyword>
<gene>
    <name evidence="4" type="ORF">D0Y53_12260</name>
</gene>
<dbReference type="PROSITE" id="PS51318">
    <property type="entry name" value="TAT"/>
    <property type="match status" value="1"/>
</dbReference>
<feature type="signal peptide" evidence="2">
    <location>
        <begin position="1"/>
        <end position="25"/>
    </location>
</feature>
<dbReference type="Gene3D" id="1.10.238.10">
    <property type="entry name" value="EF-hand"/>
    <property type="match status" value="1"/>
</dbReference>
<dbReference type="SUPFAM" id="SSF47473">
    <property type="entry name" value="EF-hand"/>
    <property type="match status" value="1"/>
</dbReference>
<dbReference type="PROSITE" id="PS00018">
    <property type="entry name" value="EF_HAND_1"/>
    <property type="match status" value="3"/>
</dbReference>
<dbReference type="Proteomes" id="UP000262917">
    <property type="component" value="Unassembled WGS sequence"/>
</dbReference>
<evidence type="ECO:0000259" key="3">
    <source>
        <dbReference type="PROSITE" id="PS50222"/>
    </source>
</evidence>
<dbReference type="AlphaFoldDB" id="A0A372DH92"/>
<reference evidence="4 5" key="1">
    <citation type="submission" date="2018-08" db="EMBL/GenBank/DDBJ databases">
        <title>Lysobacter weifangensis sp. nov., a new member of the family 'Xanthomonadaceae', isolated from soil in a farmland.</title>
        <authorList>
            <person name="Zhao H."/>
        </authorList>
    </citation>
    <scope>NUCLEOTIDE SEQUENCE [LARGE SCALE GENOMIC DNA]</scope>
    <source>
        <strain evidence="4 5">WF-2</strain>
    </source>
</reference>
<dbReference type="EMBL" id="QVPD01000018">
    <property type="protein sequence ID" value="RFP58238.1"/>
    <property type="molecule type" value="Genomic_DNA"/>
</dbReference>
<comment type="caution">
    <text evidence="4">The sequence shown here is derived from an EMBL/GenBank/DDBJ whole genome shotgun (WGS) entry which is preliminary data.</text>
</comment>
<dbReference type="GO" id="GO:0005509">
    <property type="term" value="F:calcium ion binding"/>
    <property type="evidence" value="ECO:0007669"/>
    <property type="project" value="InterPro"/>
</dbReference>
<feature type="domain" description="EF-hand" evidence="3">
    <location>
        <begin position="56"/>
        <end position="91"/>
    </location>
</feature>